<reference evidence="1 2" key="1">
    <citation type="submission" date="2016-10" db="EMBL/GenBank/DDBJ databases">
        <authorList>
            <person name="de Groot N.N."/>
        </authorList>
    </citation>
    <scope>NUCLEOTIDE SEQUENCE [LARGE SCALE GENOMIC DNA]</scope>
    <source>
        <strain evidence="1 2">CGMCC 1.7031</strain>
    </source>
</reference>
<evidence type="ECO:0000313" key="1">
    <source>
        <dbReference type="EMBL" id="SCZ00796.1"/>
    </source>
</evidence>
<protein>
    <recommendedName>
        <fullName evidence="3">Uracil DNA glycosylase superfamily protein</fullName>
    </recommendedName>
</protein>
<gene>
    <name evidence="1" type="ORF">SAMN02927903_03344</name>
</gene>
<keyword evidence="2" id="KW-1185">Reference proteome</keyword>
<proteinExistence type="predicted"/>
<evidence type="ECO:0008006" key="3">
    <source>
        <dbReference type="Google" id="ProtNLM"/>
    </source>
</evidence>
<evidence type="ECO:0000313" key="2">
    <source>
        <dbReference type="Proteomes" id="UP000199354"/>
    </source>
</evidence>
<dbReference type="AlphaFoldDB" id="A0A1G5KJQ3"/>
<organism evidence="1 2">
    <name type="scientific">Flavobacterium caeni</name>
    <dbReference type="NCBI Taxonomy" id="490189"/>
    <lineage>
        <taxon>Bacteria</taxon>
        <taxon>Pseudomonadati</taxon>
        <taxon>Bacteroidota</taxon>
        <taxon>Flavobacteriia</taxon>
        <taxon>Flavobacteriales</taxon>
        <taxon>Flavobacteriaceae</taxon>
        <taxon>Flavobacterium</taxon>
    </lineage>
</organism>
<dbReference type="STRING" id="490189.SAMN02927903_03344"/>
<dbReference type="EMBL" id="FMVF01000046">
    <property type="protein sequence ID" value="SCZ00796.1"/>
    <property type="molecule type" value="Genomic_DNA"/>
</dbReference>
<accession>A0A1G5KJQ3</accession>
<name>A0A1G5KJQ3_9FLAO</name>
<sequence length="230" mass="26766">MESLSYQNWSKEVLKTLLLVKTKIDDNEFAKSLYGGFYIWDSKFILNPELMFIGINPGNGNPNNSGQIKIEPESQNSYMEFLDGENDSYTLAKETITSFQMAGFTIPEIRDLFNEKSIKTNFYFLITKSQSDISKCLNSIEDYSFDMFWQQSYHWIGQLIELCNPKIIICEGKSVFDVVKDYDDVANYEWKNDCGFAARTNGQVIIGYNRIFSHIKNKNELSELIRRFMK</sequence>
<dbReference type="OrthoDB" id="1123166at2"/>
<dbReference type="Proteomes" id="UP000199354">
    <property type="component" value="Unassembled WGS sequence"/>
</dbReference>